<name>Q89LT9_BRADU</name>
<dbReference type="OrthoDB" id="10007690at2"/>
<sequence>MEDNGRRDQPWRPISAGARWRTTRLHNSCIFLLDHCRLRDDGPPRFEVEPKPHKACCRPMLRRIKWIRVGVAPRSHEILVSLNRLRDGGKIREVFARQPYLALSWRGYPRIRVAISHLRDCPAVPRPASMKLKVPLKASPL</sequence>
<dbReference type="InParanoid" id="Q89LT9"/>
<reference evidence="2" key="1">
    <citation type="journal article" date="2002" name="DNA Res.">
        <title>Complete genomic sequence of nitrogen-fixing symbiotic bacterium Bradyrhizobium japonicum USDA110.</title>
        <authorList>
            <person name="Kaneko T."/>
            <person name="Nakamura Y."/>
            <person name="Sato S."/>
            <person name="Minamisawa K."/>
            <person name="Uchiumi T."/>
            <person name="Sasamoto S."/>
            <person name="Watanabe A."/>
            <person name="Idesawa K."/>
            <person name="Iriguchi M."/>
            <person name="Kawashima K."/>
            <person name="Kohara M."/>
            <person name="Matsumoto M."/>
            <person name="Shimpo S."/>
            <person name="Tsuruoka H."/>
            <person name="Wada T."/>
            <person name="Yamada M."/>
            <person name="Tabata S."/>
        </authorList>
    </citation>
    <scope>NUCLEOTIDE SEQUENCE [LARGE SCALE GENOMIC DNA]</scope>
    <source>
        <strain evidence="2">JCM 10833 / BCRC 13528 / IAM 13628 / NBRC 14792 / USDA 110</strain>
    </source>
</reference>
<dbReference type="Proteomes" id="UP000002526">
    <property type="component" value="Chromosome"/>
</dbReference>
<protein>
    <submittedName>
        <fullName evidence="1">Blr4454 protein</fullName>
    </submittedName>
</protein>
<evidence type="ECO:0000313" key="1">
    <source>
        <dbReference type="EMBL" id="BAC49719.1"/>
    </source>
</evidence>
<dbReference type="AlphaFoldDB" id="Q89LT9"/>
<proteinExistence type="predicted"/>
<dbReference type="EnsemblBacteria" id="BAC49719">
    <property type="protein sequence ID" value="BAC49719"/>
    <property type="gene ID" value="BAC49719"/>
</dbReference>
<gene>
    <name evidence="1" type="ordered locus">blr4454</name>
</gene>
<dbReference type="HOGENOM" id="CLU_1821685_0_0_5"/>
<dbReference type="EMBL" id="BA000040">
    <property type="protein sequence ID" value="BAC49719.1"/>
    <property type="molecule type" value="Genomic_DNA"/>
</dbReference>
<dbReference type="KEGG" id="bja:blr4454"/>
<evidence type="ECO:0000313" key="2">
    <source>
        <dbReference type="Proteomes" id="UP000002526"/>
    </source>
</evidence>
<keyword evidence="2" id="KW-1185">Reference proteome</keyword>
<accession>Q89LT9</accession>
<organism evidence="1 2">
    <name type="scientific">Bradyrhizobium diazoefficiens (strain JCM 10833 / BCRC 13528 / IAM 13628 / NBRC 14792 / USDA 110)</name>
    <dbReference type="NCBI Taxonomy" id="224911"/>
    <lineage>
        <taxon>Bacteria</taxon>
        <taxon>Pseudomonadati</taxon>
        <taxon>Pseudomonadota</taxon>
        <taxon>Alphaproteobacteria</taxon>
        <taxon>Hyphomicrobiales</taxon>
        <taxon>Nitrobacteraceae</taxon>
        <taxon>Bradyrhizobium</taxon>
    </lineage>
</organism>